<dbReference type="Pfam" id="PF08221">
    <property type="entry name" value="HTH_9"/>
    <property type="match status" value="1"/>
</dbReference>
<feature type="domain" description="RNA polymerase III subunit RPC82-related helix-turn-helix" evidence="8">
    <location>
        <begin position="12"/>
        <end position="71"/>
    </location>
</feature>
<evidence type="ECO:0000313" key="11">
    <source>
        <dbReference type="WBParaSite" id="ACRNAN_scaffold12589.g13518.t1"/>
    </source>
</evidence>
<evidence type="ECO:0000259" key="8">
    <source>
        <dbReference type="Pfam" id="PF08221"/>
    </source>
</evidence>
<dbReference type="GO" id="GO:0003697">
    <property type="term" value="F:single-stranded DNA binding"/>
    <property type="evidence" value="ECO:0007669"/>
    <property type="project" value="UniProtKB-UniRule"/>
</dbReference>
<dbReference type="Gene3D" id="1.10.10.10">
    <property type="entry name" value="Winged helix-like DNA-binding domain superfamily/Winged helix DNA-binding domain"/>
    <property type="match status" value="4"/>
</dbReference>
<evidence type="ECO:0000256" key="5">
    <source>
        <dbReference type="ARBA" id="ARBA00023242"/>
    </source>
</evidence>
<feature type="domain" description="DNA-directed RNA polymerase III subunit RPC3 winged-helix" evidence="9">
    <location>
        <begin position="319"/>
        <end position="395"/>
    </location>
</feature>
<dbReference type="PANTHER" id="PTHR12949">
    <property type="entry name" value="RNA POLYMERASE III DNA DIRECTED -RELATED"/>
    <property type="match status" value="1"/>
</dbReference>
<sequence>MFRDMTTVEVDLCVAIIQEYFGHDAALVGKILLTNMLTFHGLIMDLKSKLSVKQIRRIMAIFEHHNILIYTASERGVRYTIPIENVLRILRIPRSMVIVKLMYGKVAEAIFEEIFSQGKISCSDCIRHVVERLQCEINEAKAKFVRLTESQLLIKCPEIENAEYDCPVFAPLVDPFMMPSQILDGSDEIVPMEENLRKRKATIYKPDSDANTLWSINWPRVERFLRDELIVGLISQNELLDETSVNLARAVLKVGEIKADLIASQSNPIAVQEVSKYAREHEIKLSRDEIEQKLSILGKESSGIIHYDLAFDCICRQNIESAIREKLDDRSVRIFRLLCTKGYLEEEQMEKLAMLSSKEVKEICYVLLDHNFITIRPIHRTNDFNPVRCLYLYSVQLQQVAKSLVCLSSKALRNVIIRRQAEAKHNETLTDRQLKMESVISNIKKDTNMDEETKNTQIADVKEMYLTESDIVKLDKLKRAQTALHKAALELEQSLFIFQQYLLFKKSSTLQIADKKKSRKKTEIV</sequence>
<dbReference type="InterPro" id="IPR013197">
    <property type="entry name" value="RNA_pol_III_RPC82-rel_HTH"/>
</dbReference>
<evidence type="ECO:0000256" key="4">
    <source>
        <dbReference type="ARBA" id="ARBA00023163"/>
    </source>
</evidence>
<keyword evidence="4 6" id="KW-0804">Transcription</keyword>
<keyword evidence="5 6" id="KW-0539">Nucleus</keyword>
<dbReference type="Pfam" id="PF22536">
    <property type="entry name" value="WHD_POLR3C"/>
    <property type="match status" value="1"/>
</dbReference>
<reference evidence="11" key="1">
    <citation type="submission" date="2022-11" db="UniProtKB">
        <authorList>
            <consortium name="WormBaseParasite"/>
        </authorList>
    </citation>
    <scope>IDENTIFICATION</scope>
</reference>
<dbReference type="Proteomes" id="UP000887540">
    <property type="component" value="Unplaced"/>
</dbReference>
<accession>A0A914CMY9</accession>
<proteinExistence type="inferred from homology"/>
<dbReference type="WBParaSite" id="ACRNAN_scaffold12589.g13518.t1">
    <property type="protein sequence ID" value="ACRNAN_scaffold12589.g13518.t1"/>
    <property type="gene ID" value="ACRNAN_scaffold12589.g13518"/>
</dbReference>
<dbReference type="GO" id="GO:0006351">
    <property type="term" value="P:DNA-templated transcription"/>
    <property type="evidence" value="ECO:0007669"/>
    <property type="project" value="InterPro"/>
</dbReference>
<comment type="similarity">
    <text evidence="2 6">Belongs to the eukaryotic RPC3/POLR3C RNA polymerase subunit family.</text>
</comment>
<feature type="domain" description="RNA polymerase III Rpc82 C -terminal" evidence="7">
    <location>
        <begin position="192"/>
        <end position="288"/>
    </location>
</feature>
<evidence type="ECO:0000259" key="7">
    <source>
        <dbReference type="Pfam" id="PF05645"/>
    </source>
</evidence>
<keyword evidence="10" id="KW-1185">Reference proteome</keyword>
<protein>
    <recommendedName>
        <fullName evidence="6">DNA-directed RNA polymerase III subunit RPC3</fullName>
        <shortName evidence="6">RNA polymerase III subunit C3</shortName>
    </recommendedName>
</protein>
<dbReference type="AlphaFoldDB" id="A0A914CMY9"/>
<evidence type="ECO:0000256" key="6">
    <source>
        <dbReference type="RuleBase" id="RU367076"/>
    </source>
</evidence>
<dbReference type="InterPro" id="IPR036388">
    <property type="entry name" value="WH-like_DNA-bd_sf"/>
</dbReference>
<keyword evidence="3 6" id="KW-0240">DNA-directed RNA polymerase</keyword>
<evidence type="ECO:0000256" key="1">
    <source>
        <dbReference type="ARBA" id="ARBA00004123"/>
    </source>
</evidence>
<dbReference type="InterPro" id="IPR008806">
    <property type="entry name" value="RNA_pol_III_Rpc82_C"/>
</dbReference>
<evidence type="ECO:0000256" key="3">
    <source>
        <dbReference type="ARBA" id="ARBA00022478"/>
    </source>
</evidence>
<comment type="subunit">
    <text evidence="6">Component of the RNA polymerase III (Pol III) complex consisting of 17 subunits.</text>
</comment>
<dbReference type="Pfam" id="PF05645">
    <property type="entry name" value="RNA_pol_Rpc82"/>
    <property type="match status" value="1"/>
</dbReference>
<evidence type="ECO:0000256" key="2">
    <source>
        <dbReference type="ARBA" id="ARBA00007206"/>
    </source>
</evidence>
<comment type="function">
    <text evidence="6">DNA-dependent RNA polymerase catalyzes the transcription of DNA into RNA using the four ribonucleoside triphosphates as substrates. Specific core component of RNA polymerase III which synthesizes small RNAs, such as 5S rRNA and tRNAs.</text>
</comment>
<dbReference type="InterPro" id="IPR055207">
    <property type="entry name" value="POLR3C_WHD"/>
</dbReference>
<evidence type="ECO:0000313" key="10">
    <source>
        <dbReference type="Proteomes" id="UP000887540"/>
    </source>
</evidence>
<evidence type="ECO:0000259" key="9">
    <source>
        <dbReference type="Pfam" id="PF22536"/>
    </source>
</evidence>
<organism evidence="10 11">
    <name type="scientific">Acrobeloides nanus</name>
    <dbReference type="NCBI Taxonomy" id="290746"/>
    <lineage>
        <taxon>Eukaryota</taxon>
        <taxon>Metazoa</taxon>
        <taxon>Ecdysozoa</taxon>
        <taxon>Nematoda</taxon>
        <taxon>Chromadorea</taxon>
        <taxon>Rhabditida</taxon>
        <taxon>Tylenchina</taxon>
        <taxon>Cephalobomorpha</taxon>
        <taxon>Cephaloboidea</taxon>
        <taxon>Cephalobidae</taxon>
        <taxon>Acrobeloides</taxon>
    </lineage>
</organism>
<dbReference type="PANTHER" id="PTHR12949:SF0">
    <property type="entry name" value="DNA-DIRECTED RNA POLYMERASE III SUBUNIT RPC3"/>
    <property type="match status" value="1"/>
</dbReference>
<dbReference type="InterPro" id="IPR039748">
    <property type="entry name" value="RPC3"/>
</dbReference>
<name>A0A914CMY9_9BILA</name>
<dbReference type="Gene3D" id="6.10.140.1450">
    <property type="match status" value="1"/>
</dbReference>
<dbReference type="GO" id="GO:0005666">
    <property type="term" value="C:RNA polymerase III complex"/>
    <property type="evidence" value="ECO:0007669"/>
    <property type="project" value="UniProtKB-UniRule"/>
</dbReference>
<comment type="subcellular location">
    <subcellularLocation>
        <location evidence="1 6">Nucleus</location>
    </subcellularLocation>
</comment>